<dbReference type="KEGG" id="lak:106166145"/>
<feature type="compositionally biased region" description="Basic and acidic residues" evidence="1">
    <location>
        <begin position="111"/>
        <end position="122"/>
    </location>
</feature>
<protein>
    <submittedName>
        <fullName evidence="3">Uncharacterized protein LOC106166145</fullName>
    </submittedName>
</protein>
<feature type="compositionally biased region" description="Basic residues" evidence="1">
    <location>
        <begin position="519"/>
        <end position="530"/>
    </location>
</feature>
<keyword evidence="2" id="KW-1185">Reference proteome</keyword>
<name>A0A1S3IQ66_LINAN</name>
<sequence length="557" mass="64052">MDVSKKLDLNYCTVRNLTSRGVSVEIAQSIVHYRKRHHLFQHIDGLWKIPGMNRDLFNYLKHVAYIPNEGVLAIGSKIPYEVTQSDIYSKDSTTKHPANRKSVENYPTSKRKGDQNEIGKESKAKKRETPRRICRNYQRQPFETPVCQLEMSHNEKTPFLSMGEWKPQKLPARIRNKNTGKSSPNVQKHDIPVHVERSKSGKQINVVCYYEQNQVPPKVNLQVTGVPDTRPLGQLRSPDLTGLSKALKITRLSPHRHERPDEPIAMDRCDALGKAIPNEFMDYMPTEKKTQAQILAVQGMGLGGDLTPEKMRRLDDPQWSQRNPHLEHVEKWLNTVVETNVPRERIESDISTPPNTPRQNEMERIVIPIAANTDEDPSTSLSRNFTQFEEKEKRQQNYESEESPVQKEPPPKRQKTTSVHRQRRYLRKAKRQSKTKLEKRQSNLSHLSIQGKTPFKPPSADAGCAREETSPPSQERQAGEFSGEPQTPTPRHQPRHRRCPCRGRHHSHCKQRQTLEHGPHRHHGNLHGHAHHQDSNPGNQTAEQDVETQAQNMCSIM</sequence>
<evidence type="ECO:0000313" key="2">
    <source>
        <dbReference type="Proteomes" id="UP000085678"/>
    </source>
</evidence>
<dbReference type="InParanoid" id="A0A1S3IQ66"/>
<feature type="compositionally biased region" description="Basic residues" evidence="1">
    <location>
        <begin position="123"/>
        <end position="134"/>
    </location>
</feature>
<dbReference type="RefSeq" id="XP_013400056.1">
    <property type="nucleotide sequence ID" value="XM_013544602.1"/>
</dbReference>
<organism evidence="2 3">
    <name type="scientific">Lingula anatina</name>
    <name type="common">Brachiopod</name>
    <name type="synonym">Lingula unguis</name>
    <dbReference type="NCBI Taxonomy" id="7574"/>
    <lineage>
        <taxon>Eukaryota</taxon>
        <taxon>Metazoa</taxon>
        <taxon>Spiralia</taxon>
        <taxon>Lophotrochozoa</taxon>
        <taxon>Brachiopoda</taxon>
        <taxon>Linguliformea</taxon>
        <taxon>Lingulata</taxon>
        <taxon>Lingulida</taxon>
        <taxon>Linguloidea</taxon>
        <taxon>Lingulidae</taxon>
        <taxon>Lingula</taxon>
    </lineage>
</organism>
<dbReference type="SUPFAM" id="SSF47781">
    <property type="entry name" value="RuvA domain 2-like"/>
    <property type="match status" value="1"/>
</dbReference>
<feature type="compositionally biased region" description="Polar residues" evidence="1">
    <location>
        <begin position="442"/>
        <end position="451"/>
    </location>
</feature>
<dbReference type="GeneID" id="106166145"/>
<feature type="compositionally biased region" description="Basic residues" evidence="1">
    <location>
        <begin position="412"/>
        <end position="434"/>
    </location>
</feature>
<feature type="region of interest" description="Disordered" evidence="1">
    <location>
        <begin position="89"/>
        <end position="137"/>
    </location>
</feature>
<dbReference type="AlphaFoldDB" id="A0A1S3IQ66"/>
<feature type="compositionally biased region" description="Polar residues" evidence="1">
    <location>
        <begin position="535"/>
        <end position="546"/>
    </location>
</feature>
<reference evidence="3" key="1">
    <citation type="submission" date="2025-08" db="UniProtKB">
        <authorList>
            <consortium name="RefSeq"/>
        </authorList>
    </citation>
    <scope>IDENTIFICATION</scope>
    <source>
        <tissue evidence="3">Gonads</tissue>
    </source>
</reference>
<dbReference type="Proteomes" id="UP000085678">
    <property type="component" value="Unplaced"/>
</dbReference>
<evidence type="ECO:0000313" key="3">
    <source>
        <dbReference type="RefSeq" id="XP_013400056.1"/>
    </source>
</evidence>
<feature type="region of interest" description="Disordered" evidence="1">
    <location>
        <begin position="387"/>
        <end position="546"/>
    </location>
</feature>
<evidence type="ECO:0000256" key="1">
    <source>
        <dbReference type="SAM" id="MobiDB-lite"/>
    </source>
</evidence>
<dbReference type="InterPro" id="IPR010994">
    <property type="entry name" value="RuvA_2-like"/>
</dbReference>
<gene>
    <name evidence="3" type="primary">LOC106166145</name>
</gene>
<feature type="compositionally biased region" description="Basic residues" evidence="1">
    <location>
        <begin position="492"/>
        <end position="511"/>
    </location>
</feature>
<dbReference type="Pfam" id="PF12836">
    <property type="entry name" value="HHH_3"/>
    <property type="match status" value="1"/>
</dbReference>
<proteinExistence type="predicted"/>
<dbReference type="Gene3D" id="1.10.150.280">
    <property type="entry name" value="AF1531-like domain"/>
    <property type="match status" value="1"/>
</dbReference>
<accession>A0A1S3IQ66</accession>